<feature type="region of interest" description="Disordered" evidence="1">
    <location>
        <begin position="451"/>
        <end position="483"/>
    </location>
</feature>
<dbReference type="HOGENOM" id="CLU_003335_0_0_1"/>
<proteinExistence type="predicted"/>
<reference evidence="2 3" key="1">
    <citation type="journal article" date="2011" name="Genome Biol.">
        <title>Comparative genome sequence analysis underscores mycoparasitism as the ancestral life style of Trichoderma.</title>
        <authorList>
            <person name="Kubicek C.P."/>
            <person name="Herrera-Estrella A."/>
            <person name="Seidl-Seiboth V."/>
            <person name="Martinez D.A."/>
            <person name="Druzhinina I.S."/>
            <person name="Thon M."/>
            <person name="Zeilinger S."/>
            <person name="Casas-Flores S."/>
            <person name="Horwitz B.A."/>
            <person name="Mukherjee P.K."/>
            <person name="Mukherjee M."/>
            <person name="Kredics L."/>
            <person name="Alcaraz L.D."/>
            <person name="Aerts A."/>
            <person name="Antal Z."/>
            <person name="Atanasova L."/>
            <person name="Cervantes-Badillo M.G."/>
            <person name="Challacombe J."/>
            <person name="Chertkov O."/>
            <person name="McCluskey K."/>
            <person name="Coulpier F."/>
            <person name="Deshpande N."/>
            <person name="von Doehren H."/>
            <person name="Ebbole D.J."/>
            <person name="Esquivel-Naranjo E.U."/>
            <person name="Fekete E."/>
            <person name="Flipphi M."/>
            <person name="Glaser F."/>
            <person name="Gomez-Rodriguez E.Y."/>
            <person name="Gruber S."/>
            <person name="Han C."/>
            <person name="Henrissat B."/>
            <person name="Hermosa R."/>
            <person name="Hernandez-Onate M."/>
            <person name="Karaffa L."/>
            <person name="Kosti I."/>
            <person name="Le Crom S."/>
            <person name="Lindquist E."/>
            <person name="Lucas S."/>
            <person name="Luebeck M."/>
            <person name="Luebeck P.S."/>
            <person name="Margeot A."/>
            <person name="Metz B."/>
            <person name="Misra M."/>
            <person name="Nevalainen H."/>
            <person name="Omann M."/>
            <person name="Packer N."/>
            <person name="Perrone G."/>
            <person name="Uresti-Rivera E.E."/>
            <person name="Salamov A."/>
            <person name="Schmoll M."/>
            <person name="Seiboth B."/>
            <person name="Shapiro H."/>
            <person name="Sukno S."/>
            <person name="Tamayo-Ramos J.A."/>
            <person name="Tisch D."/>
            <person name="Wiest A."/>
            <person name="Wilkinson H.H."/>
            <person name="Zhang M."/>
            <person name="Coutinho P.M."/>
            <person name="Kenerley C.M."/>
            <person name="Monte E."/>
            <person name="Baker S.E."/>
            <person name="Grigoriev I.V."/>
        </authorList>
    </citation>
    <scope>NUCLEOTIDE SEQUENCE [LARGE SCALE GENOMIC DNA]</scope>
    <source>
        <strain evidence="3">Gv29-8 / FGSC 10586</strain>
    </source>
</reference>
<sequence length="1279" mass="145013">MADRRPRLKSLPALRLASTHEKAARLQLTRESYASVYPKEIQAPYPPGDTLMTDVFEGDNASESEERDEEVEDAVARLDIDAADRGILHLDQTLLPPGFDEAEFRNAAEYNDLGFDEDDTFSIDSEDEIIHPDTAHEGMPTPQRPSAWALEDQSVLVRHTPRPDIVLSDFELALGLMAHISGVSNRDWSMMREILQIPSVTERERAALNRLPLALATLKNQVTKAMPLLDMRSVDVSLKVDKMPTMAPSDKGNVALDVQTAKMHFFDPVDLFKKILESQLPQQLHLDMAHFVDEPSEFYHSRAWASSIRTSSGHYAHFIAADGEVGDAIFPSDWIYFSCDSPDCQCTSLDTPDIDQPDPTVEEIKAVAHIGRVVGFGKCYQTDRHPLVKLGEVTLLIQEAWRPNNPRLSELVDEVSPEPDELVLNLGGFYCLSQTAAIDFCRVTIDREPEDDGLEDPSFFKKSRGSDPHPKHSPNGHRARHPDDEWIVRRVSTQLGTVDWYCNQPTIRAELELQVYGRSWFETRWDRLAPNNQGPFPIALPCTTFIDGFGLFRNSYRTLVGMYMTLAGLCAAERRRRANTLPILLSPHGSVFEEAIDALRCFIPLDKGVELDIHGAPTIVCVFTLCFIGDMLQQNQNAGCLGPTAGKFCRFCFIGKKTIVDAFNEMDPCAILDFDCDKHGRYSHQISKMRHYASSLPSQRKREYFSQWGLTTKPSNLEKIAPALDPIWTRVPDAAHSEYNGMSNLFHALLIKAILRPEAVKEYSRMLRAWKFPSGWNRLQSPVHYLSSYSLSDHARWSVIIPGLLNAWLTKNAINPSFWNAAVERPELDGLELIDWIVRAFARLARSNDYLMGNNARFRDSYAENALMIVLSARADYQRMCVWASWELAWNHERRNSQDSQASSAASTVSNASHLTRVLQRRVREQEERGGETSEFEILLRDALIREAPAAPAPAAPARHRRGRHVSRDNDEKSTWLADALRPNVHVGNHLVYFFEEYAGLSNIDTLVGEAEHKWFKNVVYKTNLKDTERVLLGKVNLQLVCRLFILGAYNTTYPQLSAQIRRLWRACPTLFERIMSRSDERVALDESDFGHQEVVGDTNSYSGITATGRIHQVNSLGDHAANNNMRLPSIYNEITDSFRALLLGAYAGDYDIHDVSLSQARSLFWYKKFGFTNKQHRRYVFKLGDYIEFEGHRHVGRVDGIFTHEQDGLRRIFIVVMGATPSNRLHELLSLPYIDHDQPYIIGVPSVDATSGQYIIDDRAEPGNTSRQIWVSWNPKFL</sequence>
<name>G9NAR7_HYPVG</name>
<comment type="caution">
    <text evidence="2">The sequence shown here is derived from an EMBL/GenBank/DDBJ whole genome shotgun (WGS) entry which is preliminary data.</text>
</comment>
<keyword evidence="3" id="KW-1185">Reference proteome</keyword>
<feature type="compositionally biased region" description="Basic residues" evidence="1">
    <location>
        <begin position="471"/>
        <end position="480"/>
    </location>
</feature>
<dbReference type="OrthoDB" id="5154111at2759"/>
<dbReference type="InParanoid" id="G9NAR7"/>
<dbReference type="Proteomes" id="UP000007115">
    <property type="component" value="Unassembled WGS sequence"/>
</dbReference>
<dbReference type="RefSeq" id="XP_013950134.1">
    <property type="nucleotide sequence ID" value="XM_014094659.1"/>
</dbReference>
<protein>
    <submittedName>
        <fullName evidence="2">Uncharacterized protein</fullName>
    </submittedName>
</protein>
<gene>
    <name evidence="2" type="ORF">TRIVIDRAFT_65245</name>
</gene>
<dbReference type="GeneID" id="25796689"/>
<evidence type="ECO:0000256" key="1">
    <source>
        <dbReference type="SAM" id="MobiDB-lite"/>
    </source>
</evidence>
<dbReference type="OMA" id="HMREADI"/>
<dbReference type="eggNOG" id="ENOG502RVSP">
    <property type="taxonomic scope" value="Eukaryota"/>
</dbReference>
<evidence type="ECO:0000313" key="2">
    <source>
        <dbReference type="EMBL" id="EHK15928.1"/>
    </source>
</evidence>
<feature type="region of interest" description="Disordered" evidence="1">
    <location>
        <begin position="950"/>
        <end position="970"/>
    </location>
</feature>
<dbReference type="VEuPathDB" id="FungiDB:TRIVIDRAFT_65245"/>
<accession>G9NAR7</accession>
<dbReference type="EMBL" id="ABDF02000091">
    <property type="protein sequence ID" value="EHK15928.1"/>
    <property type="molecule type" value="Genomic_DNA"/>
</dbReference>
<organism evidence="2 3">
    <name type="scientific">Hypocrea virens (strain Gv29-8 / FGSC 10586)</name>
    <name type="common">Gliocladium virens</name>
    <name type="synonym">Trichoderma virens</name>
    <dbReference type="NCBI Taxonomy" id="413071"/>
    <lineage>
        <taxon>Eukaryota</taxon>
        <taxon>Fungi</taxon>
        <taxon>Dikarya</taxon>
        <taxon>Ascomycota</taxon>
        <taxon>Pezizomycotina</taxon>
        <taxon>Sordariomycetes</taxon>
        <taxon>Hypocreomycetidae</taxon>
        <taxon>Hypocreales</taxon>
        <taxon>Hypocreaceae</taxon>
        <taxon>Trichoderma</taxon>
    </lineage>
</organism>
<dbReference type="AlphaFoldDB" id="G9NAR7"/>
<dbReference type="STRING" id="413071.G9NAR7"/>
<evidence type="ECO:0000313" key="3">
    <source>
        <dbReference type="Proteomes" id="UP000007115"/>
    </source>
</evidence>